<keyword evidence="2" id="KW-0539">Nucleus</keyword>
<name>A0AA38X6B8_9EURO</name>
<protein>
    <recommendedName>
        <fullName evidence="4">Xylanolytic transcriptional activator regulatory domain-containing protein</fullName>
    </recommendedName>
</protein>
<feature type="domain" description="Xylanolytic transcriptional activator regulatory" evidence="4">
    <location>
        <begin position="107"/>
        <end position="181"/>
    </location>
</feature>
<organism evidence="5 6">
    <name type="scientific">Cladophialophora chaetospira</name>
    <dbReference type="NCBI Taxonomy" id="386627"/>
    <lineage>
        <taxon>Eukaryota</taxon>
        <taxon>Fungi</taxon>
        <taxon>Dikarya</taxon>
        <taxon>Ascomycota</taxon>
        <taxon>Pezizomycotina</taxon>
        <taxon>Eurotiomycetes</taxon>
        <taxon>Chaetothyriomycetidae</taxon>
        <taxon>Chaetothyriales</taxon>
        <taxon>Herpotrichiellaceae</taxon>
        <taxon>Cladophialophora</taxon>
    </lineage>
</organism>
<dbReference type="InterPro" id="IPR050613">
    <property type="entry name" value="Sec_Metabolite_Reg"/>
</dbReference>
<proteinExistence type="predicted"/>
<feature type="region of interest" description="Disordered" evidence="3">
    <location>
        <begin position="471"/>
        <end position="499"/>
    </location>
</feature>
<dbReference type="PANTHER" id="PTHR31001">
    <property type="entry name" value="UNCHARACTERIZED TRANSCRIPTIONAL REGULATORY PROTEIN"/>
    <property type="match status" value="1"/>
</dbReference>
<accession>A0AA38X6B8</accession>
<sequence length="618" mass="70472">MSKLLATYHEFWGWFEHRQSDTQNGPDPQYVPLWFAIWFAGSMCISSQGLNMWFPGTERNTLSAHFQERMKKSLALLSFPDKASLQCLSALLTGLTLRESSRSALSTGIELGLALRVAQTMGLHRDPELFNLPSWETISRRQIWWHIVQADSALALATGLPILVHDQNFWDTKSAAKLEDMKCATRQLVKIRLGTKPISRTDMDDARSILLTLERDVQAITKIVILSEAVLWQSTPSESHSNQSWSADTSPTMLCEPTTFDLEVQSSPSQSTVGYHILCLSSFHKWLELYLKLIIDKLYCLFYQPFLKRPKSDLWRLARTSALRHSQNLIQSFVLLATDPSFQPFQWKCPGTHWPMQTAMIILVDLYERPHSEEATSSRALIDELFKLSGLVMGAEISENHEEWRMLLRLRTNVWQRIGLDPKLFWTKEQHLQASASPSSVSASSVQRETPDRELQTRWDPQHQVGVDSMRLRTQNRAQSRQTEFETENQPAASKGRLSQPLMSFEENRTLNLMACRSCDPSARTEVDVGETFVPSLQVLRPTTDTTLMETMPDACHQSQSASNTELDDARAPVDVDPQFDWEAWDRVFGEEVPCSFGIDTIAWTDTSTFVSDSFRQC</sequence>
<dbReference type="InterPro" id="IPR007219">
    <property type="entry name" value="XnlR_reg_dom"/>
</dbReference>
<gene>
    <name evidence="5" type="ORF">H2200_008474</name>
</gene>
<reference evidence="5" key="1">
    <citation type="submission" date="2022-10" db="EMBL/GenBank/DDBJ databases">
        <title>Culturing micro-colonial fungi from biological soil crusts in the Mojave desert and describing Neophaeococcomyces mojavensis, and introducing the new genera and species Taxawa tesnikishii.</title>
        <authorList>
            <person name="Kurbessoian T."/>
            <person name="Stajich J.E."/>
        </authorList>
    </citation>
    <scope>NUCLEOTIDE SEQUENCE</scope>
    <source>
        <strain evidence="5">TK_41</strain>
    </source>
</reference>
<dbReference type="Proteomes" id="UP001172673">
    <property type="component" value="Unassembled WGS sequence"/>
</dbReference>
<dbReference type="CDD" id="cd12148">
    <property type="entry name" value="fungal_TF_MHR"/>
    <property type="match status" value="1"/>
</dbReference>
<keyword evidence="6" id="KW-1185">Reference proteome</keyword>
<dbReference type="PANTHER" id="PTHR31001:SF79">
    <property type="entry name" value="ZN(II)2CYS6 TRANSCRIPTION FACTOR (EUROFUNG)"/>
    <property type="match status" value="1"/>
</dbReference>
<feature type="compositionally biased region" description="Polar residues" evidence="3">
    <location>
        <begin position="472"/>
        <end position="492"/>
    </location>
</feature>
<feature type="region of interest" description="Disordered" evidence="3">
    <location>
        <begin position="436"/>
        <end position="459"/>
    </location>
</feature>
<dbReference type="EMBL" id="JAPDRK010000012">
    <property type="protein sequence ID" value="KAJ9607401.1"/>
    <property type="molecule type" value="Genomic_DNA"/>
</dbReference>
<evidence type="ECO:0000259" key="4">
    <source>
        <dbReference type="SMART" id="SM00906"/>
    </source>
</evidence>
<dbReference type="GO" id="GO:0003677">
    <property type="term" value="F:DNA binding"/>
    <property type="evidence" value="ECO:0007669"/>
    <property type="project" value="InterPro"/>
</dbReference>
<feature type="compositionally biased region" description="Basic and acidic residues" evidence="3">
    <location>
        <begin position="449"/>
        <end position="459"/>
    </location>
</feature>
<dbReference type="SMART" id="SM00906">
    <property type="entry name" value="Fungal_trans"/>
    <property type="match status" value="1"/>
</dbReference>
<dbReference type="GO" id="GO:0008270">
    <property type="term" value="F:zinc ion binding"/>
    <property type="evidence" value="ECO:0007669"/>
    <property type="project" value="InterPro"/>
</dbReference>
<evidence type="ECO:0000256" key="2">
    <source>
        <dbReference type="ARBA" id="ARBA00023242"/>
    </source>
</evidence>
<dbReference type="AlphaFoldDB" id="A0AA38X6B8"/>
<dbReference type="GO" id="GO:0005634">
    <property type="term" value="C:nucleus"/>
    <property type="evidence" value="ECO:0007669"/>
    <property type="project" value="UniProtKB-SubCell"/>
</dbReference>
<evidence type="ECO:0000256" key="3">
    <source>
        <dbReference type="SAM" id="MobiDB-lite"/>
    </source>
</evidence>
<feature type="compositionally biased region" description="Low complexity" evidence="3">
    <location>
        <begin position="436"/>
        <end position="446"/>
    </location>
</feature>
<dbReference type="GO" id="GO:0006351">
    <property type="term" value="P:DNA-templated transcription"/>
    <property type="evidence" value="ECO:0007669"/>
    <property type="project" value="InterPro"/>
</dbReference>
<evidence type="ECO:0000313" key="6">
    <source>
        <dbReference type="Proteomes" id="UP001172673"/>
    </source>
</evidence>
<comment type="subcellular location">
    <subcellularLocation>
        <location evidence="1">Nucleus</location>
    </subcellularLocation>
</comment>
<comment type="caution">
    <text evidence="5">The sequence shown here is derived from an EMBL/GenBank/DDBJ whole genome shotgun (WGS) entry which is preliminary data.</text>
</comment>
<evidence type="ECO:0000313" key="5">
    <source>
        <dbReference type="EMBL" id="KAJ9607401.1"/>
    </source>
</evidence>
<evidence type="ECO:0000256" key="1">
    <source>
        <dbReference type="ARBA" id="ARBA00004123"/>
    </source>
</evidence>
<dbReference type="Pfam" id="PF04082">
    <property type="entry name" value="Fungal_trans"/>
    <property type="match status" value="1"/>
</dbReference>